<evidence type="ECO:0000313" key="8">
    <source>
        <dbReference type="EMBL" id="KAL3403150.1"/>
    </source>
</evidence>
<feature type="region of interest" description="Disordered" evidence="6">
    <location>
        <begin position="540"/>
        <end position="578"/>
    </location>
</feature>
<accession>A0ABD2XDB9</accession>
<dbReference type="PROSITE" id="PS50011">
    <property type="entry name" value="PROTEIN_KINASE_DOM"/>
    <property type="match status" value="1"/>
</dbReference>
<dbReference type="EMBL" id="JBJJXI010000032">
    <property type="protein sequence ID" value="KAL3403150.1"/>
    <property type="molecule type" value="Genomic_DNA"/>
</dbReference>
<feature type="compositionally biased region" description="Polar residues" evidence="6">
    <location>
        <begin position="819"/>
        <end position="835"/>
    </location>
</feature>
<name>A0ABD2XDB9_9HYME</name>
<reference evidence="8 9" key="1">
    <citation type="journal article" date="2024" name="bioRxiv">
        <title>A reference genome for Trichogramma kaykai: A tiny desert-dwelling parasitoid wasp with competing sex-ratio distorters.</title>
        <authorList>
            <person name="Culotta J."/>
            <person name="Lindsey A.R."/>
        </authorList>
    </citation>
    <scope>NUCLEOTIDE SEQUENCE [LARGE SCALE GENOMIC DNA]</scope>
    <source>
        <strain evidence="8 9">KSX58</strain>
    </source>
</reference>
<evidence type="ECO:0000256" key="3">
    <source>
        <dbReference type="ARBA" id="ARBA00022741"/>
    </source>
</evidence>
<feature type="region of interest" description="Disordered" evidence="6">
    <location>
        <begin position="497"/>
        <end position="517"/>
    </location>
</feature>
<feature type="region of interest" description="Disordered" evidence="6">
    <location>
        <begin position="677"/>
        <end position="916"/>
    </location>
</feature>
<dbReference type="PANTHER" id="PTHR24342:SF12">
    <property type="entry name" value="DEATH-ASSOCIATED PROTEIN KINASE RELATED"/>
    <property type="match status" value="1"/>
</dbReference>
<dbReference type="Gene3D" id="1.10.510.10">
    <property type="entry name" value="Transferase(Phosphotransferase) domain 1"/>
    <property type="match status" value="1"/>
</dbReference>
<dbReference type="Pfam" id="PF00069">
    <property type="entry name" value="Pkinase"/>
    <property type="match status" value="1"/>
</dbReference>
<dbReference type="AlphaFoldDB" id="A0ABD2XDB9"/>
<feature type="compositionally biased region" description="Polar residues" evidence="6">
    <location>
        <begin position="198"/>
        <end position="208"/>
    </location>
</feature>
<dbReference type="InterPro" id="IPR000719">
    <property type="entry name" value="Prot_kinase_dom"/>
</dbReference>
<feature type="compositionally biased region" description="Basic and acidic residues" evidence="6">
    <location>
        <begin position="764"/>
        <end position="795"/>
    </location>
</feature>
<feature type="compositionally biased region" description="Polar residues" evidence="6">
    <location>
        <begin position="501"/>
        <end position="510"/>
    </location>
</feature>
<keyword evidence="1" id="KW-0723">Serine/threonine-protein kinase</keyword>
<keyword evidence="5" id="KW-0067">ATP-binding</keyword>
<evidence type="ECO:0000256" key="4">
    <source>
        <dbReference type="ARBA" id="ARBA00022777"/>
    </source>
</evidence>
<evidence type="ECO:0000256" key="6">
    <source>
        <dbReference type="SAM" id="MobiDB-lite"/>
    </source>
</evidence>
<feature type="domain" description="Protein kinase" evidence="7">
    <location>
        <begin position="1"/>
        <end position="159"/>
    </location>
</feature>
<dbReference type="InterPro" id="IPR011009">
    <property type="entry name" value="Kinase-like_dom_sf"/>
</dbReference>
<evidence type="ECO:0000256" key="5">
    <source>
        <dbReference type="ARBA" id="ARBA00022840"/>
    </source>
</evidence>
<keyword evidence="2" id="KW-0808">Transferase</keyword>
<protein>
    <recommendedName>
        <fullName evidence="7">Protein kinase domain-containing protein</fullName>
    </recommendedName>
</protein>
<feature type="compositionally biased region" description="Low complexity" evidence="6">
    <location>
        <begin position="214"/>
        <end position="227"/>
    </location>
</feature>
<proteinExistence type="predicted"/>
<dbReference type="PANTHER" id="PTHR24342">
    <property type="entry name" value="SERINE/THREONINE-PROTEIN KINASE 17"/>
    <property type="match status" value="1"/>
</dbReference>
<organism evidence="8 9">
    <name type="scientific">Trichogramma kaykai</name>
    <dbReference type="NCBI Taxonomy" id="54128"/>
    <lineage>
        <taxon>Eukaryota</taxon>
        <taxon>Metazoa</taxon>
        <taxon>Ecdysozoa</taxon>
        <taxon>Arthropoda</taxon>
        <taxon>Hexapoda</taxon>
        <taxon>Insecta</taxon>
        <taxon>Pterygota</taxon>
        <taxon>Neoptera</taxon>
        <taxon>Endopterygota</taxon>
        <taxon>Hymenoptera</taxon>
        <taxon>Apocrita</taxon>
        <taxon>Proctotrupomorpha</taxon>
        <taxon>Chalcidoidea</taxon>
        <taxon>Trichogrammatidae</taxon>
        <taxon>Trichogramma</taxon>
    </lineage>
</organism>
<feature type="compositionally biased region" description="Low complexity" evidence="6">
    <location>
        <begin position="906"/>
        <end position="916"/>
    </location>
</feature>
<feature type="compositionally biased region" description="Basic and acidic residues" evidence="6">
    <location>
        <begin position="883"/>
        <end position="893"/>
    </location>
</feature>
<evidence type="ECO:0000256" key="1">
    <source>
        <dbReference type="ARBA" id="ARBA00022527"/>
    </source>
</evidence>
<feature type="compositionally biased region" description="Basic and acidic residues" evidence="6">
    <location>
        <begin position="808"/>
        <end position="818"/>
    </location>
</feature>
<gene>
    <name evidence="8" type="ORF">TKK_004269</name>
</gene>
<dbReference type="GO" id="GO:0004674">
    <property type="term" value="F:protein serine/threonine kinase activity"/>
    <property type="evidence" value="ECO:0007669"/>
    <property type="project" value="UniProtKB-KW"/>
</dbReference>
<keyword evidence="9" id="KW-1185">Reference proteome</keyword>
<dbReference type="GO" id="GO:0005524">
    <property type="term" value="F:ATP binding"/>
    <property type="evidence" value="ECO:0007669"/>
    <property type="project" value="UniProtKB-KW"/>
</dbReference>
<feature type="compositionally biased region" description="Low complexity" evidence="6">
    <location>
        <begin position="843"/>
        <end position="860"/>
    </location>
</feature>
<keyword evidence="3" id="KW-0547">Nucleotide-binding</keyword>
<keyword evidence="4" id="KW-0418">Kinase</keyword>
<dbReference type="Proteomes" id="UP001627154">
    <property type="component" value="Unassembled WGS sequence"/>
</dbReference>
<feature type="compositionally biased region" description="Polar residues" evidence="6">
    <location>
        <begin position="752"/>
        <end position="761"/>
    </location>
</feature>
<feature type="region of interest" description="Disordered" evidence="6">
    <location>
        <begin position="198"/>
        <end position="236"/>
    </location>
</feature>
<comment type="caution">
    <text evidence="8">The sequence shown here is derived from an EMBL/GenBank/DDBJ whole genome shotgun (WGS) entry which is preliminary data.</text>
</comment>
<evidence type="ECO:0000256" key="2">
    <source>
        <dbReference type="ARBA" id="ARBA00022679"/>
    </source>
</evidence>
<evidence type="ECO:0000259" key="7">
    <source>
        <dbReference type="PROSITE" id="PS50011"/>
    </source>
</evidence>
<dbReference type="SUPFAM" id="SSF56112">
    <property type="entry name" value="Protein kinase-like (PK-like)"/>
    <property type="match status" value="1"/>
</dbReference>
<dbReference type="SMART" id="SM00220">
    <property type="entry name" value="S_TKc"/>
    <property type="match status" value="1"/>
</dbReference>
<evidence type="ECO:0000313" key="9">
    <source>
        <dbReference type="Proteomes" id="UP001627154"/>
    </source>
</evidence>
<sequence>MKEIYRYYLSRRKQCQGLNVEMDNLIPQNVVMMGNFPDCSVKLCDFEISRVVLDGTEVREILGTPDYVAPEILHYEPITLAADMWSLGVTTYVLLSGFSPFGGETDQETFRNIMLGEVDFPEELFEDVSSQAKDFLAKLLVLEPSARMTAKQCLRHEWLRKAPTQASAHLRKYLSKSREVLLERVVSRENLRRAALLNQNTNDSNKSIGVSHEQQQQQPQQPHQQPPLESSQHTWTKSETCLNRNLAKSQGSLSLFGTDDYYESTGQRDLSSSRMSLADSLSSSKSNLATSQSCLLNKEQTEGLLHQAQDRNALRASMAQGLNRISVLSKIRGLSQVQSRSQACLPLLHDRLGIKDGDLRHQALNGNPLQCCNFDGSREKLYGLKSLSKSQGMLDIYRSLESLRRHRRELMHKKERSKTEDVLAIFRQLEHGSSSTSLTSESSSLATTTVQDLDDVVVNDNVEKVDESTLRKDKNVINDVKNNSLEIIQKLHGNDKKNEEAISNNGIDHQSNNDDKIIIETGPTSLNASEANLDSLLSIGSDTLTDDSEEIGKNKTPSSGSSECHGRDVESESENDEPKYTVAQLVSAFNKHQEVTSRTSLETIMNEKRVAEDSLNFPIGPKALRLFIPDIDISEKKPLVRRKTSYKPRKDWEELRKQNERNEALLTRACSIDIDNDEEDEGVNLNSDSLDVKPNDDDKVDENVSTDTRVTPPVSPTSVDSGVVDVPKIDSTDGTSPAVKESKDELPDTPTVKDNSSSKILSVSKKEDNKGSKSIDSKDSVKTNAKEITLKESNKRQSATSRPRGVTKKAESFKENSDNKTQQQQHPTRKAQSFQETDRPRTSSRVSSSITSSSTATSKRPFGSRATKDNRVCPSPYGVPRATADRIAKKSADKQPAPQTIRTRRTSTVTQQQQQP</sequence>